<evidence type="ECO:0000313" key="1">
    <source>
        <dbReference type="EMBL" id="JAH33608.1"/>
    </source>
</evidence>
<dbReference type="AlphaFoldDB" id="A0A0E9RZB0"/>
<reference evidence="1" key="2">
    <citation type="journal article" date="2015" name="Fish Shellfish Immunol.">
        <title>Early steps in the European eel (Anguilla anguilla)-Vibrio vulnificus interaction in the gills: Role of the RtxA13 toxin.</title>
        <authorList>
            <person name="Callol A."/>
            <person name="Pajuelo D."/>
            <person name="Ebbesson L."/>
            <person name="Teles M."/>
            <person name="MacKenzie S."/>
            <person name="Amaro C."/>
        </authorList>
    </citation>
    <scope>NUCLEOTIDE SEQUENCE</scope>
</reference>
<proteinExistence type="predicted"/>
<name>A0A0E9RZB0_ANGAN</name>
<reference evidence="1" key="1">
    <citation type="submission" date="2014-11" db="EMBL/GenBank/DDBJ databases">
        <authorList>
            <person name="Amaro Gonzalez C."/>
        </authorList>
    </citation>
    <scope>NUCLEOTIDE SEQUENCE</scope>
</reference>
<sequence>MDYSVVYTRMLHKKPTRIRIVVLCFILLKKCTSYLVE</sequence>
<protein>
    <submittedName>
        <fullName evidence="1">Uncharacterized protein</fullName>
    </submittedName>
</protein>
<dbReference type="EMBL" id="GBXM01074969">
    <property type="protein sequence ID" value="JAH33608.1"/>
    <property type="molecule type" value="Transcribed_RNA"/>
</dbReference>
<organism evidence="1">
    <name type="scientific">Anguilla anguilla</name>
    <name type="common">European freshwater eel</name>
    <name type="synonym">Muraena anguilla</name>
    <dbReference type="NCBI Taxonomy" id="7936"/>
    <lineage>
        <taxon>Eukaryota</taxon>
        <taxon>Metazoa</taxon>
        <taxon>Chordata</taxon>
        <taxon>Craniata</taxon>
        <taxon>Vertebrata</taxon>
        <taxon>Euteleostomi</taxon>
        <taxon>Actinopterygii</taxon>
        <taxon>Neopterygii</taxon>
        <taxon>Teleostei</taxon>
        <taxon>Anguilliformes</taxon>
        <taxon>Anguillidae</taxon>
        <taxon>Anguilla</taxon>
    </lineage>
</organism>
<accession>A0A0E9RZB0</accession>